<accession>A0ACC2KSA8</accession>
<comment type="caution">
    <text evidence="1">The sequence shown here is derived from an EMBL/GenBank/DDBJ whole genome shotgun (WGS) entry which is preliminary data.</text>
</comment>
<proteinExistence type="predicted"/>
<name>A0ACC2KSA8_PERAE</name>
<dbReference type="Proteomes" id="UP001234297">
    <property type="component" value="Chromosome 11"/>
</dbReference>
<evidence type="ECO:0000313" key="1">
    <source>
        <dbReference type="EMBL" id="KAJ8623935.1"/>
    </source>
</evidence>
<sequence length="91" mass="10096">MAVLRGVARGGVEDGGETEREKKSKEAALRKRRRKMAALHLVVVRWRNQQLMVSARTGKASKCRAPSAKILDSWHLTLLSLKCLSSMAHGD</sequence>
<protein>
    <submittedName>
        <fullName evidence="1">Uncharacterized protein</fullName>
    </submittedName>
</protein>
<dbReference type="EMBL" id="CM056819">
    <property type="protein sequence ID" value="KAJ8623935.1"/>
    <property type="molecule type" value="Genomic_DNA"/>
</dbReference>
<gene>
    <name evidence="1" type="ORF">MRB53_032465</name>
</gene>
<evidence type="ECO:0000313" key="2">
    <source>
        <dbReference type="Proteomes" id="UP001234297"/>
    </source>
</evidence>
<reference evidence="1 2" key="1">
    <citation type="journal article" date="2022" name="Hortic Res">
        <title>A haplotype resolved chromosomal level avocado genome allows analysis of novel avocado genes.</title>
        <authorList>
            <person name="Nath O."/>
            <person name="Fletcher S.J."/>
            <person name="Hayward A."/>
            <person name="Shaw L.M."/>
            <person name="Masouleh A.K."/>
            <person name="Furtado A."/>
            <person name="Henry R.J."/>
            <person name="Mitter N."/>
        </authorList>
    </citation>
    <scope>NUCLEOTIDE SEQUENCE [LARGE SCALE GENOMIC DNA]</scope>
    <source>
        <strain evidence="2">cv. Hass</strain>
    </source>
</reference>
<keyword evidence="2" id="KW-1185">Reference proteome</keyword>
<organism evidence="1 2">
    <name type="scientific">Persea americana</name>
    <name type="common">Avocado</name>
    <dbReference type="NCBI Taxonomy" id="3435"/>
    <lineage>
        <taxon>Eukaryota</taxon>
        <taxon>Viridiplantae</taxon>
        <taxon>Streptophyta</taxon>
        <taxon>Embryophyta</taxon>
        <taxon>Tracheophyta</taxon>
        <taxon>Spermatophyta</taxon>
        <taxon>Magnoliopsida</taxon>
        <taxon>Magnoliidae</taxon>
        <taxon>Laurales</taxon>
        <taxon>Lauraceae</taxon>
        <taxon>Persea</taxon>
    </lineage>
</organism>